<evidence type="ECO:0000313" key="9">
    <source>
        <dbReference type="EMBL" id="WPL19186.1"/>
    </source>
</evidence>
<feature type="transmembrane region" description="Helical" evidence="7">
    <location>
        <begin position="342"/>
        <end position="362"/>
    </location>
</feature>
<evidence type="ECO:0000256" key="4">
    <source>
        <dbReference type="ARBA" id="ARBA00022692"/>
    </source>
</evidence>
<feature type="transmembrane region" description="Helical" evidence="7">
    <location>
        <begin position="291"/>
        <end position="321"/>
    </location>
</feature>
<proteinExistence type="predicted"/>
<evidence type="ECO:0000259" key="8">
    <source>
        <dbReference type="Pfam" id="PF02687"/>
    </source>
</evidence>
<evidence type="ECO:0000313" key="10">
    <source>
        <dbReference type="Proteomes" id="UP001432180"/>
    </source>
</evidence>
<keyword evidence="10" id="KW-1185">Reference proteome</keyword>
<dbReference type="InterPro" id="IPR003838">
    <property type="entry name" value="ABC3_permease_C"/>
</dbReference>
<reference evidence="9 10" key="1">
    <citation type="journal article" date="2023" name="Microorganisms">
        <title>Thiorhodovibrio frisius and Trv. litoralis spp. nov., Two Novel Members from a Clade of Fastidious Purple Sulfur Bacteria That Exhibit Unique Red-Shifted Light-Harvesting Capabilities.</title>
        <authorList>
            <person name="Methner A."/>
            <person name="Kuzyk S.B."/>
            <person name="Petersen J."/>
            <person name="Bauer S."/>
            <person name="Brinkmann H."/>
            <person name="Sichau K."/>
            <person name="Wanner G."/>
            <person name="Wolf J."/>
            <person name="Neumann-Schaal M."/>
            <person name="Henke P."/>
            <person name="Tank M."/>
            <person name="Sproer C."/>
            <person name="Bunk B."/>
            <person name="Overmann J."/>
        </authorList>
    </citation>
    <scope>NUCLEOTIDE SEQUENCE [LARGE SCALE GENOMIC DNA]</scope>
    <source>
        <strain evidence="9 10">DSM 6702</strain>
    </source>
</reference>
<evidence type="ECO:0000256" key="3">
    <source>
        <dbReference type="ARBA" id="ARBA00022475"/>
    </source>
</evidence>
<protein>
    <submittedName>
        <fullName evidence="9">ABC exporter transmembrane subunit, DevC protein</fullName>
    </submittedName>
</protein>
<dbReference type="Proteomes" id="UP001432180">
    <property type="component" value="Chromosome"/>
</dbReference>
<dbReference type="RefSeq" id="WP_328984933.1">
    <property type="nucleotide sequence ID" value="NZ_CP121472.1"/>
</dbReference>
<dbReference type="PANTHER" id="PTHR43738:SF1">
    <property type="entry name" value="HEMIN TRANSPORT SYSTEM PERMEASE PROTEIN HRTB-RELATED"/>
    <property type="match status" value="1"/>
</dbReference>
<accession>A0ABZ0SHF7</accession>
<feature type="domain" description="ABC3 transporter permease C-terminal" evidence="8">
    <location>
        <begin position="254"/>
        <end position="366"/>
    </location>
</feature>
<keyword evidence="3" id="KW-1003">Cell membrane</keyword>
<comment type="subcellular location">
    <subcellularLocation>
        <location evidence="1">Cell membrane</location>
        <topology evidence="1">Multi-pass membrane protein</topology>
    </subcellularLocation>
</comment>
<feature type="transmembrane region" description="Helical" evidence="7">
    <location>
        <begin position="247"/>
        <end position="271"/>
    </location>
</feature>
<name>A0ABZ0SHF7_9GAMM</name>
<dbReference type="EMBL" id="CP121472">
    <property type="protein sequence ID" value="WPL19186.1"/>
    <property type="molecule type" value="Genomic_DNA"/>
</dbReference>
<keyword evidence="5 7" id="KW-1133">Transmembrane helix</keyword>
<keyword evidence="6 7" id="KW-0472">Membrane</keyword>
<gene>
    <name evidence="9" type="ORF">Thiowin_04293</name>
</gene>
<dbReference type="InterPro" id="IPR051125">
    <property type="entry name" value="ABC-4/HrtB_transporter"/>
</dbReference>
<feature type="transmembrane region" description="Helical" evidence="7">
    <location>
        <begin position="15"/>
        <end position="40"/>
    </location>
</feature>
<evidence type="ECO:0000256" key="5">
    <source>
        <dbReference type="ARBA" id="ARBA00022989"/>
    </source>
</evidence>
<evidence type="ECO:0000256" key="6">
    <source>
        <dbReference type="ARBA" id="ARBA00023136"/>
    </source>
</evidence>
<dbReference type="Pfam" id="PF02687">
    <property type="entry name" value="FtsX"/>
    <property type="match status" value="1"/>
</dbReference>
<evidence type="ECO:0000256" key="1">
    <source>
        <dbReference type="ARBA" id="ARBA00004651"/>
    </source>
</evidence>
<keyword evidence="2" id="KW-0813">Transport</keyword>
<evidence type="ECO:0000256" key="2">
    <source>
        <dbReference type="ARBA" id="ARBA00022448"/>
    </source>
</evidence>
<keyword evidence="4 7" id="KW-0812">Transmembrane</keyword>
<sequence>MGTGLAIIWHAKSRLLFSVSGIAMAVVIIFVEQGFLYGVLDSQARITRHLNGELVVIHESRTHLNKWNTFKKAHIHRLAAVAGVATVIPIYKTKVRLRNPDTEREKMILAYGFPPSTTPFHGLIDNVARSTLKRRGSVLFDQLSRNIYGTLTLGSDLEINGENHRLEGFFRMGPTIVYDGALLMGDGTLLPHHPGIEPIMAVVQLEQNADLAAIRLTLERAAPQLTVMTPGELEGKEKAFVEQSTPIGILFGIGMVAGLVIGVVVCYQVLFNDINNMLPQYATLKAMGYSNVFLAAVVVEQALFMSVLGFILALPIVWLFFDYLAERTAMLMFIDWQRILRVFVLTLGIGLTAAVLAVRVALRADPARLF</sequence>
<organism evidence="9 10">
    <name type="scientific">Thiorhodovibrio winogradskyi</name>
    <dbReference type="NCBI Taxonomy" id="77007"/>
    <lineage>
        <taxon>Bacteria</taxon>
        <taxon>Pseudomonadati</taxon>
        <taxon>Pseudomonadota</taxon>
        <taxon>Gammaproteobacteria</taxon>
        <taxon>Chromatiales</taxon>
        <taxon>Chromatiaceae</taxon>
        <taxon>Thiorhodovibrio</taxon>
    </lineage>
</organism>
<evidence type="ECO:0000256" key="7">
    <source>
        <dbReference type="SAM" id="Phobius"/>
    </source>
</evidence>
<dbReference type="PIRSF" id="PIRSF031773">
    <property type="entry name" value="DevC"/>
    <property type="match status" value="1"/>
</dbReference>
<dbReference type="InterPro" id="IPR005891">
    <property type="entry name" value="DevC"/>
</dbReference>
<dbReference type="PANTHER" id="PTHR43738">
    <property type="entry name" value="ABC TRANSPORTER, MEMBRANE PROTEIN"/>
    <property type="match status" value="1"/>
</dbReference>